<keyword evidence="7" id="KW-0675">Receptor</keyword>
<evidence type="ECO:0000256" key="3">
    <source>
        <dbReference type="ARBA" id="ARBA00022989"/>
    </source>
</evidence>
<evidence type="ECO:0000313" key="8">
    <source>
        <dbReference type="Proteomes" id="UP000031443"/>
    </source>
</evidence>
<keyword evidence="3 5" id="KW-1133">Transmembrane helix</keyword>
<dbReference type="Proteomes" id="UP000031443">
    <property type="component" value="Unassembled WGS sequence"/>
</dbReference>
<evidence type="ECO:0000256" key="2">
    <source>
        <dbReference type="ARBA" id="ARBA00022692"/>
    </source>
</evidence>
<protein>
    <submittedName>
        <fullName evidence="7">Putative EGF-like module-containing mucin-like hormone receptor-like 4</fullName>
    </submittedName>
</protein>
<evidence type="ECO:0000256" key="4">
    <source>
        <dbReference type="ARBA" id="ARBA00023136"/>
    </source>
</evidence>
<proteinExistence type="predicted"/>
<dbReference type="PANTHER" id="PTHR12011">
    <property type="entry name" value="ADHESION G-PROTEIN COUPLED RECEPTOR"/>
    <property type="match status" value="1"/>
</dbReference>
<evidence type="ECO:0000313" key="7">
    <source>
        <dbReference type="EMBL" id="EMP41499.1"/>
    </source>
</evidence>
<feature type="transmembrane region" description="Helical" evidence="5">
    <location>
        <begin position="219"/>
        <end position="248"/>
    </location>
</feature>
<dbReference type="AlphaFoldDB" id="M7BWB1"/>
<keyword evidence="4 5" id="KW-0472">Membrane</keyword>
<feature type="domain" description="G-protein coupled receptors family 2 profile 2" evidence="6">
    <location>
        <begin position="100"/>
        <end position="253"/>
    </location>
</feature>
<dbReference type="EMBL" id="KB489849">
    <property type="protein sequence ID" value="EMP41499.1"/>
    <property type="molecule type" value="Genomic_DNA"/>
</dbReference>
<dbReference type="Pfam" id="PF00002">
    <property type="entry name" value="7tm_2"/>
    <property type="match status" value="1"/>
</dbReference>
<comment type="subcellular location">
    <subcellularLocation>
        <location evidence="1">Membrane</location>
        <topology evidence="1">Multi-pass membrane protein</topology>
    </subcellularLocation>
</comment>
<dbReference type="GO" id="GO:0005886">
    <property type="term" value="C:plasma membrane"/>
    <property type="evidence" value="ECO:0007669"/>
    <property type="project" value="TreeGrafter"/>
</dbReference>
<dbReference type="PROSITE" id="PS50261">
    <property type="entry name" value="G_PROTEIN_RECEP_F2_4"/>
    <property type="match status" value="1"/>
</dbReference>
<dbReference type="GO" id="GO:0007189">
    <property type="term" value="P:adenylate cyclase-activating G protein-coupled receptor signaling pathway"/>
    <property type="evidence" value="ECO:0007669"/>
    <property type="project" value="TreeGrafter"/>
</dbReference>
<evidence type="ECO:0000256" key="1">
    <source>
        <dbReference type="ARBA" id="ARBA00004141"/>
    </source>
</evidence>
<evidence type="ECO:0000259" key="6">
    <source>
        <dbReference type="PROSITE" id="PS50261"/>
    </source>
</evidence>
<feature type="transmembrane region" description="Helical" evidence="5">
    <location>
        <begin position="102"/>
        <end position="124"/>
    </location>
</feature>
<keyword evidence="2 5" id="KW-0812">Transmembrane</keyword>
<sequence length="316" mass="35786">MTGTGVTWRLRRQCTQEDEGSLQAVDDADCWADLEETKAPCAAQNKELGDGFKGFMAVACITYSTPDSIINKTFLSEGNLPAGEKLRNVQLNSRVENSPLTIVSYVGVTLSLLCLLLTILTFLLCRSIHNMFLEGLHLFLTIRNLKVMNYTSASWFKKRFMYPFGYGFPACTSLHLQLYLCLFLAYLLFLTVVTRTRSRVRPDSPLLCFSTRNRAGCPWVLYLPLVACAVIAGFLHYLFLACFTWMFLEGLHLLPHHREPEVHELHQCQLVQEEIHVPIRLWIPSLVVAISAAFNPDGYGTPQQYMQILPSDTKLP</sequence>
<organism evidence="7 8">
    <name type="scientific">Chelonia mydas</name>
    <name type="common">Green sea-turtle</name>
    <name type="synonym">Chelonia agassizi</name>
    <dbReference type="NCBI Taxonomy" id="8469"/>
    <lineage>
        <taxon>Eukaryota</taxon>
        <taxon>Metazoa</taxon>
        <taxon>Chordata</taxon>
        <taxon>Craniata</taxon>
        <taxon>Vertebrata</taxon>
        <taxon>Euteleostomi</taxon>
        <taxon>Archelosauria</taxon>
        <taxon>Testudinata</taxon>
        <taxon>Testudines</taxon>
        <taxon>Cryptodira</taxon>
        <taxon>Durocryptodira</taxon>
        <taxon>Americhelydia</taxon>
        <taxon>Chelonioidea</taxon>
        <taxon>Cheloniidae</taxon>
        <taxon>Chelonia</taxon>
    </lineage>
</organism>
<dbReference type="PRINTS" id="PR00249">
    <property type="entry name" value="GPCRSECRETIN"/>
</dbReference>
<dbReference type="InterPro" id="IPR000832">
    <property type="entry name" value="GPCR_2_secretin-like"/>
</dbReference>
<dbReference type="InterPro" id="IPR017981">
    <property type="entry name" value="GPCR_2-like_7TM"/>
</dbReference>
<dbReference type="Gene3D" id="1.20.1070.10">
    <property type="entry name" value="Rhodopsin 7-helix transmembrane proteins"/>
    <property type="match status" value="2"/>
</dbReference>
<keyword evidence="8" id="KW-1185">Reference proteome</keyword>
<reference evidence="8" key="1">
    <citation type="journal article" date="2013" name="Nat. Genet.">
        <title>The draft genomes of soft-shell turtle and green sea turtle yield insights into the development and evolution of the turtle-specific body plan.</title>
        <authorList>
            <person name="Wang Z."/>
            <person name="Pascual-Anaya J."/>
            <person name="Zadissa A."/>
            <person name="Li W."/>
            <person name="Niimura Y."/>
            <person name="Huang Z."/>
            <person name="Li C."/>
            <person name="White S."/>
            <person name="Xiong Z."/>
            <person name="Fang D."/>
            <person name="Wang B."/>
            <person name="Ming Y."/>
            <person name="Chen Y."/>
            <person name="Zheng Y."/>
            <person name="Kuraku S."/>
            <person name="Pignatelli M."/>
            <person name="Herrero J."/>
            <person name="Beal K."/>
            <person name="Nozawa M."/>
            <person name="Li Q."/>
            <person name="Wang J."/>
            <person name="Zhang H."/>
            <person name="Yu L."/>
            <person name="Shigenobu S."/>
            <person name="Wang J."/>
            <person name="Liu J."/>
            <person name="Flicek P."/>
            <person name="Searle S."/>
            <person name="Wang J."/>
            <person name="Kuratani S."/>
            <person name="Yin Y."/>
            <person name="Aken B."/>
            <person name="Zhang G."/>
            <person name="Irie N."/>
        </authorList>
    </citation>
    <scope>NUCLEOTIDE SEQUENCE [LARGE SCALE GENOMIC DNA]</scope>
</reference>
<accession>M7BWB1</accession>
<dbReference type="PANTHER" id="PTHR12011:SF455">
    <property type="entry name" value="ADHESION G PROTEIN-COUPLED RECEPTOR E3"/>
    <property type="match status" value="1"/>
</dbReference>
<evidence type="ECO:0000256" key="5">
    <source>
        <dbReference type="SAM" id="Phobius"/>
    </source>
</evidence>
<gene>
    <name evidence="7" type="ORF">UY3_01253</name>
</gene>
<dbReference type="GO" id="GO:0004930">
    <property type="term" value="F:G protein-coupled receptor activity"/>
    <property type="evidence" value="ECO:0007669"/>
    <property type="project" value="InterPro"/>
</dbReference>
<feature type="transmembrane region" description="Helical" evidence="5">
    <location>
        <begin position="176"/>
        <end position="194"/>
    </location>
</feature>
<name>M7BWB1_CHEMY</name>
<dbReference type="GO" id="GO:0007166">
    <property type="term" value="P:cell surface receptor signaling pathway"/>
    <property type="evidence" value="ECO:0007669"/>
    <property type="project" value="InterPro"/>
</dbReference>